<evidence type="ECO:0000313" key="2">
    <source>
        <dbReference type="Proteomes" id="UP000003688"/>
    </source>
</evidence>
<organism evidence="1 2">
    <name type="scientific">Pedosphaera parvula (strain Ellin514)</name>
    <dbReference type="NCBI Taxonomy" id="320771"/>
    <lineage>
        <taxon>Bacteria</taxon>
        <taxon>Pseudomonadati</taxon>
        <taxon>Verrucomicrobiota</taxon>
        <taxon>Pedosphaerae</taxon>
        <taxon>Pedosphaerales</taxon>
        <taxon>Pedosphaeraceae</taxon>
        <taxon>Pedosphaera</taxon>
    </lineage>
</organism>
<dbReference type="Proteomes" id="UP000003688">
    <property type="component" value="Unassembled WGS sequence"/>
</dbReference>
<gene>
    <name evidence="1" type="ORF">Cflav_PD3028</name>
</gene>
<comment type="caution">
    <text evidence="1">The sequence shown here is derived from an EMBL/GenBank/DDBJ whole genome shotgun (WGS) entry which is preliminary data.</text>
</comment>
<dbReference type="GO" id="GO:0016491">
    <property type="term" value="F:oxidoreductase activity"/>
    <property type="evidence" value="ECO:0007669"/>
    <property type="project" value="InterPro"/>
</dbReference>
<dbReference type="SUPFAM" id="SSF47240">
    <property type="entry name" value="Ferritin-like"/>
    <property type="match status" value="1"/>
</dbReference>
<dbReference type="InterPro" id="IPR009078">
    <property type="entry name" value="Ferritin-like_SF"/>
</dbReference>
<dbReference type="AlphaFoldDB" id="B9XIR9"/>
<protein>
    <recommendedName>
        <fullName evidence="3">Ferritin-like domain-containing protein</fullName>
    </recommendedName>
</protein>
<dbReference type="Gene3D" id="1.10.620.20">
    <property type="entry name" value="Ribonucleotide Reductase, subunit A"/>
    <property type="match status" value="1"/>
</dbReference>
<dbReference type="InterPro" id="IPR012348">
    <property type="entry name" value="RNR-like"/>
</dbReference>
<reference evidence="1 2" key="1">
    <citation type="journal article" date="2011" name="J. Bacteriol.">
        <title>Genome sequence of 'Pedosphaera parvula' Ellin514, an aerobic Verrucomicrobial isolate from pasture soil.</title>
        <authorList>
            <person name="Kant R."/>
            <person name="van Passel M.W."/>
            <person name="Sangwan P."/>
            <person name="Palva A."/>
            <person name="Lucas S."/>
            <person name="Copeland A."/>
            <person name="Lapidus A."/>
            <person name="Glavina Del Rio T."/>
            <person name="Dalin E."/>
            <person name="Tice H."/>
            <person name="Bruce D."/>
            <person name="Goodwin L."/>
            <person name="Pitluck S."/>
            <person name="Chertkov O."/>
            <person name="Larimer F.W."/>
            <person name="Land M.L."/>
            <person name="Hauser L."/>
            <person name="Brettin T.S."/>
            <person name="Detter J.C."/>
            <person name="Han S."/>
            <person name="de Vos W.M."/>
            <person name="Janssen P.H."/>
            <person name="Smidt H."/>
        </authorList>
    </citation>
    <scope>NUCLEOTIDE SEQUENCE [LARGE SCALE GENOMIC DNA]</scope>
    <source>
        <strain evidence="1 2">Ellin514</strain>
    </source>
</reference>
<proteinExistence type="predicted"/>
<name>B9XIR9_PEDPL</name>
<accession>B9XIR9</accession>
<dbReference type="OrthoDB" id="268439at2"/>
<dbReference type="EMBL" id="ABOX02000018">
    <property type="protein sequence ID" value="EEF60332.1"/>
    <property type="molecule type" value="Genomic_DNA"/>
</dbReference>
<evidence type="ECO:0000313" key="1">
    <source>
        <dbReference type="EMBL" id="EEF60332.1"/>
    </source>
</evidence>
<dbReference type="RefSeq" id="WP_007415712.1">
    <property type="nucleotide sequence ID" value="NZ_ABOX02000018.1"/>
</dbReference>
<sequence length="246" mass="28485">MKNWLRYFDYNRVHRREVPWNKGVNVATRLRGPLIHSLQRFQVGESGEGRHLRKQAATTNDSVYMESIDLFIKEEQEHARLMAEVLKLLDAPLIGHHWSDTCFILLRRLFGLNQELLVLLMPEMIAKRYFRAVRDGVDDPVVRAVCAQIVHDEEGHVAFHMEFLQGAFVDLSIPSRLALRTVWRILFRASCMVVLWDHRKILREAGVSTAQFWWDCGLIFDEVAAGIFSYAPTRAFVRPAALVEAE</sequence>
<evidence type="ECO:0008006" key="3">
    <source>
        <dbReference type="Google" id="ProtNLM"/>
    </source>
</evidence>
<dbReference type="CDD" id="cd00657">
    <property type="entry name" value="Ferritin_like"/>
    <property type="match status" value="1"/>
</dbReference>
<dbReference type="STRING" id="320771.Cflav_PD3028"/>
<keyword evidence="2" id="KW-1185">Reference proteome</keyword>